<dbReference type="GO" id="GO:0004826">
    <property type="term" value="F:phenylalanine-tRNA ligase activity"/>
    <property type="evidence" value="ECO:0007669"/>
    <property type="project" value="UniProtKB-EC"/>
</dbReference>
<keyword evidence="24" id="KW-1185">Reference proteome</keyword>
<dbReference type="GO" id="GO:0000049">
    <property type="term" value="F:tRNA binding"/>
    <property type="evidence" value="ECO:0007669"/>
    <property type="project" value="UniProtKB-UniRule"/>
</dbReference>
<dbReference type="Gene3D" id="2.40.50.140">
    <property type="entry name" value="Nucleic acid-binding proteins"/>
    <property type="match status" value="1"/>
</dbReference>
<dbReference type="InterPro" id="IPR004532">
    <property type="entry name" value="Phe-tRNA-ligase_IIc_bsu_bact"/>
</dbReference>
<reference evidence="23" key="1">
    <citation type="submission" date="2020-11" db="EMBL/GenBank/DDBJ databases">
        <authorList>
            <person name="Tran Van P."/>
        </authorList>
    </citation>
    <scope>NUCLEOTIDE SEQUENCE</scope>
</reference>
<evidence type="ECO:0000256" key="14">
    <source>
        <dbReference type="ARBA" id="ARBA00022884"/>
    </source>
</evidence>
<keyword evidence="10" id="KW-0479">Metal-binding</keyword>
<dbReference type="InterPro" id="IPR005147">
    <property type="entry name" value="tRNA_synthase_B5-dom"/>
</dbReference>
<dbReference type="AlphaFoldDB" id="A0A7R9FTK1"/>
<feature type="domain" description="Aminoacyl-transfer RNA synthetases class-II family profile" evidence="20">
    <location>
        <begin position="34"/>
        <end position="247"/>
    </location>
</feature>
<evidence type="ECO:0000313" key="23">
    <source>
        <dbReference type="EMBL" id="CAD7254649.1"/>
    </source>
</evidence>
<evidence type="ECO:0000256" key="12">
    <source>
        <dbReference type="ARBA" id="ARBA00022840"/>
    </source>
</evidence>
<dbReference type="InterPro" id="IPR002547">
    <property type="entry name" value="tRNA-bd_dom"/>
</dbReference>
<evidence type="ECO:0000256" key="17">
    <source>
        <dbReference type="ARBA" id="ARBA00033189"/>
    </source>
</evidence>
<dbReference type="Gene3D" id="3.30.930.10">
    <property type="entry name" value="Bira Bifunctional Protein, Domain 2"/>
    <property type="match status" value="2"/>
</dbReference>
<dbReference type="InterPro" id="IPR020825">
    <property type="entry name" value="Phe-tRNA_synthase-like_B3/B4"/>
</dbReference>
<dbReference type="InterPro" id="IPR006195">
    <property type="entry name" value="aa-tRNA-synth_II"/>
</dbReference>
<keyword evidence="15" id="KW-0648">Protein biosynthesis</keyword>
<evidence type="ECO:0000256" key="13">
    <source>
        <dbReference type="ARBA" id="ARBA00022842"/>
    </source>
</evidence>
<evidence type="ECO:0000256" key="8">
    <source>
        <dbReference type="ARBA" id="ARBA00022555"/>
    </source>
</evidence>
<dbReference type="SUPFAM" id="SSF50249">
    <property type="entry name" value="Nucleic acid-binding proteins"/>
    <property type="match status" value="1"/>
</dbReference>
<evidence type="ECO:0000256" key="11">
    <source>
        <dbReference type="ARBA" id="ARBA00022741"/>
    </source>
</evidence>
<evidence type="ECO:0000256" key="7">
    <source>
        <dbReference type="ARBA" id="ARBA00022490"/>
    </source>
</evidence>
<keyword evidence="13" id="KW-0460">Magnesium</keyword>
<evidence type="ECO:0000313" key="24">
    <source>
        <dbReference type="Proteomes" id="UP000677054"/>
    </source>
</evidence>
<dbReference type="InterPro" id="IPR002319">
    <property type="entry name" value="Phenylalanyl-tRNA_Synthase"/>
</dbReference>
<evidence type="ECO:0000256" key="1">
    <source>
        <dbReference type="ARBA" id="ARBA00001946"/>
    </source>
</evidence>
<evidence type="ECO:0000256" key="2">
    <source>
        <dbReference type="ARBA" id="ARBA00004496"/>
    </source>
</evidence>
<feature type="domain" description="TRNA-binding" evidence="21">
    <location>
        <begin position="211"/>
        <end position="325"/>
    </location>
</feature>
<evidence type="ECO:0000256" key="9">
    <source>
        <dbReference type="ARBA" id="ARBA00022598"/>
    </source>
</evidence>
<gene>
    <name evidence="23" type="ORF">DSTB1V02_LOCUS14395</name>
</gene>
<name>A0A7R9FTK1_9CRUS</name>
<dbReference type="SUPFAM" id="SSF55681">
    <property type="entry name" value="Class II aaRS and biotin synthetases"/>
    <property type="match status" value="2"/>
</dbReference>
<dbReference type="InterPro" id="IPR045060">
    <property type="entry name" value="Phe-tRNA-ligase_IIc_bsu"/>
</dbReference>
<keyword evidence="11" id="KW-0547">Nucleotide-binding</keyword>
<dbReference type="Pfam" id="PF03483">
    <property type="entry name" value="B3_4"/>
    <property type="match status" value="1"/>
</dbReference>
<evidence type="ECO:0000256" key="10">
    <source>
        <dbReference type="ARBA" id="ARBA00022723"/>
    </source>
</evidence>
<dbReference type="SMART" id="SM00873">
    <property type="entry name" value="B3_4"/>
    <property type="match status" value="1"/>
</dbReference>
<dbReference type="EMBL" id="CAJPEV010011342">
    <property type="protein sequence ID" value="CAG0906217.1"/>
    <property type="molecule type" value="Genomic_DNA"/>
</dbReference>
<dbReference type="InterPro" id="IPR004529">
    <property type="entry name" value="Phe-tRNA-synth_IIc_asu"/>
</dbReference>
<evidence type="ECO:0000256" key="5">
    <source>
        <dbReference type="ARBA" id="ARBA00012814"/>
    </source>
</evidence>
<dbReference type="InterPro" id="IPR033714">
    <property type="entry name" value="tRNA_bind_bactPheRS"/>
</dbReference>
<feature type="non-terminal residue" evidence="23">
    <location>
        <position position="1"/>
    </location>
</feature>
<evidence type="ECO:0000256" key="15">
    <source>
        <dbReference type="ARBA" id="ARBA00022917"/>
    </source>
</evidence>
<dbReference type="PANTHER" id="PTHR10947:SF0">
    <property type="entry name" value="PHENYLALANINE--TRNA LIGASE BETA SUBUNIT"/>
    <property type="match status" value="1"/>
</dbReference>
<evidence type="ECO:0000256" key="18">
    <source>
        <dbReference type="ARBA" id="ARBA00049255"/>
    </source>
</evidence>
<evidence type="ECO:0000256" key="4">
    <source>
        <dbReference type="ARBA" id="ARBA00011209"/>
    </source>
</evidence>
<evidence type="ECO:0000256" key="19">
    <source>
        <dbReference type="PROSITE-ProRule" id="PRU00209"/>
    </source>
</evidence>
<dbReference type="InterPro" id="IPR005146">
    <property type="entry name" value="B3/B4_tRNA-bd"/>
</dbReference>
<dbReference type="PROSITE" id="PS50886">
    <property type="entry name" value="TRBD"/>
    <property type="match status" value="1"/>
</dbReference>
<protein>
    <recommendedName>
        <fullName evidence="6">Phenylalanine--tRNA ligase beta subunit</fullName>
        <ecNumber evidence="5">6.1.1.20</ecNumber>
    </recommendedName>
    <alternativeName>
        <fullName evidence="17">Phenylalanyl-tRNA synthetase beta subunit</fullName>
    </alternativeName>
</protein>
<evidence type="ECO:0000256" key="6">
    <source>
        <dbReference type="ARBA" id="ARBA00017032"/>
    </source>
</evidence>
<dbReference type="InterPro" id="IPR012340">
    <property type="entry name" value="NA-bd_OB-fold"/>
</dbReference>
<dbReference type="FunFam" id="3.30.56.10:FF:000002">
    <property type="entry name" value="Phenylalanine--tRNA ligase beta subunit"/>
    <property type="match status" value="1"/>
</dbReference>
<evidence type="ECO:0000256" key="3">
    <source>
        <dbReference type="ARBA" id="ARBA00008653"/>
    </source>
</evidence>
<comment type="cofactor">
    <cofactor evidence="1">
        <name>Mg(2+)</name>
        <dbReference type="ChEBI" id="CHEBI:18420"/>
    </cofactor>
</comment>
<dbReference type="GO" id="GO:0000287">
    <property type="term" value="F:magnesium ion binding"/>
    <property type="evidence" value="ECO:0007669"/>
    <property type="project" value="InterPro"/>
</dbReference>
<dbReference type="Pfam" id="PF01409">
    <property type="entry name" value="tRNA-synt_2d"/>
    <property type="match status" value="1"/>
</dbReference>
<dbReference type="Pfam" id="PF03484">
    <property type="entry name" value="B5"/>
    <property type="match status" value="1"/>
</dbReference>
<dbReference type="Gene3D" id="3.30.56.10">
    <property type="match status" value="2"/>
</dbReference>
<dbReference type="Proteomes" id="UP000677054">
    <property type="component" value="Unassembled WGS sequence"/>
</dbReference>
<keyword evidence="12" id="KW-0067">ATP-binding</keyword>
<keyword evidence="9" id="KW-0436">Ligase</keyword>
<dbReference type="SMART" id="SM00874">
    <property type="entry name" value="B5"/>
    <property type="match status" value="1"/>
</dbReference>
<evidence type="ECO:0000256" key="16">
    <source>
        <dbReference type="ARBA" id="ARBA00023146"/>
    </source>
</evidence>
<dbReference type="InterPro" id="IPR041616">
    <property type="entry name" value="PheRS_beta_core"/>
</dbReference>
<dbReference type="PANTHER" id="PTHR10947">
    <property type="entry name" value="PHENYLALANYL-TRNA SYNTHETASE BETA CHAIN AND LEUCINE-RICH REPEAT-CONTAINING PROTEIN 47"/>
    <property type="match status" value="1"/>
</dbReference>
<dbReference type="InterPro" id="IPR009061">
    <property type="entry name" value="DNA-bd_dom_put_sf"/>
</dbReference>
<dbReference type="Pfam" id="PF17759">
    <property type="entry name" value="tRNA_synthFbeta"/>
    <property type="match status" value="1"/>
</dbReference>
<dbReference type="GO" id="GO:0005524">
    <property type="term" value="F:ATP binding"/>
    <property type="evidence" value="ECO:0007669"/>
    <property type="project" value="UniProtKB-KW"/>
</dbReference>
<accession>A0A7R9FTK1</accession>
<dbReference type="GO" id="GO:0006432">
    <property type="term" value="P:phenylalanyl-tRNA aminoacylation"/>
    <property type="evidence" value="ECO:0007669"/>
    <property type="project" value="InterPro"/>
</dbReference>
<dbReference type="NCBIfam" id="TIGR00468">
    <property type="entry name" value="pheS"/>
    <property type="match status" value="1"/>
</dbReference>
<dbReference type="SUPFAM" id="SSF56037">
    <property type="entry name" value="PheT/TilS domain"/>
    <property type="match status" value="1"/>
</dbReference>
<dbReference type="CDD" id="cd00496">
    <property type="entry name" value="PheRS_alpha_core"/>
    <property type="match status" value="1"/>
</dbReference>
<keyword evidence="7" id="KW-0963">Cytoplasm</keyword>
<dbReference type="PROSITE" id="PS50862">
    <property type="entry name" value="AA_TRNA_LIGASE_II"/>
    <property type="match status" value="1"/>
</dbReference>
<sequence>MMQRLASEQIDVAMPGRGQALGSLHPVMKTWERVEKIFASMGFQVADGPEIEDDWTNFTALNSPENHPARSMQDTFYVEDGLLLRTHTSPMQVRYARDHVKRYENQLVMPDIKIIAPGRTYRVDSDATHSPMFHQVEGLWIGKNTNFADLKAVYQGFLEAFFETTALKLRFRPSYFPFTEPSAEIDIAFDKGNLAGRWLEISGAGQVHPIVLKNFGLDPETYIGFAFGSGLERLTMLKYVNVGEATPLSIVCGAPNVAPNMKVPCARIGAEIPLDSGDVLHIKLGKLRGVESHGMLCSAKELGMIQIQDGLLQLDDDAPVGMDIRQYLQLDDTILEIKLTPNRADCLSVRGIAREVSALTGSSLVVHKTPAVAVSLEKRLPVHITEPNLCGRFSGRIIEGVNAKAKTPSWMIQRLERAGQRSVSALVDISNYVMLEIGQPNHIFDLDKLTGDLCVRYAKAQEEVVLLNGKTVSLQEDVGVIADQIGVQSLAGIMGGMHSSTSDQTCNVYVESAFWWPSSIQGRCKRLGLTTDAAHRFERGVDPQNTVYALEYLSQLIIEICGGIASIIDDQIINIPTTNPVNMRLSRAQKITGIDFTEKDVSEIFDKLGFSWEKNGDVFKVTAPSCRFDIEREEDLIEEVLRIYGYDNLPVRPPIAPQQFLPVPDQVRSVHDLRHLLMTIGYHETVHYSFVPKSWEQQFSENTKPIQLLNPISENMAVM</sequence>
<organism evidence="23">
    <name type="scientific">Darwinula stevensoni</name>
    <dbReference type="NCBI Taxonomy" id="69355"/>
    <lineage>
        <taxon>Eukaryota</taxon>
        <taxon>Metazoa</taxon>
        <taxon>Ecdysozoa</taxon>
        <taxon>Arthropoda</taxon>
        <taxon>Crustacea</taxon>
        <taxon>Oligostraca</taxon>
        <taxon>Ostracoda</taxon>
        <taxon>Podocopa</taxon>
        <taxon>Podocopida</taxon>
        <taxon>Darwinulocopina</taxon>
        <taxon>Darwinuloidea</taxon>
        <taxon>Darwinulidae</taxon>
        <taxon>Darwinula</taxon>
    </lineage>
</organism>
<evidence type="ECO:0000259" key="21">
    <source>
        <dbReference type="PROSITE" id="PS50886"/>
    </source>
</evidence>
<dbReference type="PROSITE" id="PS51483">
    <property type="entry name" value="B5"/>
    <property type="match status" value="1"/>
</dbReference>
<comment type="subunit">
    <text evidence="4">Tetramer of two alpha and two beta subunits.</text>
</comment>
<feature type="domain" description="B5" evidence="22">
    <location>
        <begin position="576"/>
        <end position="651"/>
    </location>
</feature>
<dbReference type="Gene3D" id="3.50.40.10">
    <property type="entry name" value="Phenylalanyl-trna Synthetase, Chain B, domain 3"/>
    <property type="match status" value="1"/>
</dbReference>
<comment type="catalytic activity">
    <reaction evidence="18">
        <text>tRNA(Phe) + L-phenylalanine + ATP = L-phenylalanyl-tRNA(Phe) + AMP + diphosphate + H(+)</text>
        <dbReference type="Rhea" id="RHEA:19413"/>
        <dbReference type="Rhea" id="RHEA-COMP:9668"/>
        <dbReference type="Rhea" id="RHEA-COMP:9699"/>
        <dbReference type="ChEBI" id="CHEBI:15378"/>
        <dbReference type="ChEBI" id="CHEBI:30616"/>
        <dbReference type="ChEBI" id="CHEBI:33019"/>
        <dbReference type="ChEBI" id="CHEBI:58095"/>
        <dbReference type="ChEBI" id="CHEBI:78442"/>
        <dbReference type="ChEBI" id="CHEBI:78531"/>
        <dbReference type="ChEBI" id="CHEBI:456215"/>
        <dbReference type="EC" id="6.1.1.20"/>
    </reaction>
</comment>
<dbReference type="EC" id="6.1.1.20" evidence="5"/>
<comment type="subcellular location">
    <subcellularLocation>
        <location evidence="2">Cytoplasm</location>
    </subcellularLocation>
</comment>
<keyword evidence="14 19" id="KW-0694">RNA-binding</keyword>
<dbReference type="SUPFAM" id="SSF46955">
    <property type="entry name" value="Putative DNA-binding domain"/>
    <property type="match status" value="1"/>
</dbReference>
<comment type="similarity">
    <text evidence="3">Belongs to the phenylalanyl-tRNA synthetase beta subunit family. Type 1 subfamily.</text>
</comment>
<dbReference type="NCBIfam" id="TIGR00472">
    <property type="entry name" value="pheT_bact"/>
    <property type="match status" value="1"/>
</dbReference>
<dbReference type="EMBL" id="LR910860">
    <property type="protein sequence ID" value="CAD7254649.1"/>
    <property type="molecule type" value="Genomic_DNA"/>
</dbReference>
<dbReference type="GO" id="GO:0009328">
    <property type="term" value="C:phenylalanine-tRNA ligase complex"/>
    <property type="evidence" value="ECO:0007669"/>
    <property type="project" value="TreeGrafter"/>
</dbReference>
<evidence type="ECO:0000259" key="20">
    <source>
        <dbReference type="PROSITE" id="PS50862"/>
    </source>
</evidence>
<dbReference type="InterPro" id="IPR045864">
    <property type="entry name" value="aa-tRNA-synth_II/BPL/LPL"/>
</dbReference>
<keyword evidence="8 19" id="KW-0820">tRNA-binding</keyword>
<proteinExistence type="inferred from homology"/>
<keyword evidence="16" id="KW-0030">Aminoacyl-tRNA synthetase</keyword>
<dbReference type="OrthoDB" id="6382010at2759"/>
<evidence type="ECO:0000259" key="22">
    <source>
        <dbReference type="PROSITE" id="PS51483"/>
    </source>
</evidence>
<dbReference type="CDD" id="cd02796">
    <property type="entry name" value="tRNA_bind_bactPheRS"/>
    <property type="match status" value="1"/>
</dbReference>